<keyword evidence="2" id="KW-1185">Reference proteome</keyword>
<organism evidence="1 2">
    <name type="scientific">Holothuria leucospilota</name>
    <name type="common">Black long sea cucumber</name>
    <name type="synonym">Mertensiothuria leucospilota</name>
    <dbReference type="NCBI Taxonomy" id="206669"/>
    <lineage>
        <taxon>Eukaryota</taxon>
        <taxon>Metazoa</taxon>
        <taxon>Echinodermata</taxon>
        <taxon>Eleutherozoa</taxon>
        <taxon>Echinozoa</taxon>
        <taxon>Holothuroidea</taxon>
        <taxon>Aspidochirotacea</taxon>
        <taxon>Aspidochirotida</taxon>
        <taxon>Holothuriidae</taxon>
        <taxon>Holothuria</taxon>
    </lineage>
</organism>
<reference evidence="1" key="1">
    <citation type="submission" date="2021-10" db="EMBL/GenBank/DDBJ databases">
        <title>Tropical sea cucumber genome reveals ecological adaptation and Cuvierian tubules defense mechanism.</title>
        <authorList>
            <person name="Chen T."/>
        </authorList>
    </citation>
    <scope>NUCLEOTIDE SEQUENCE</scope>
    <source>
        <strain evidence="1">Nanhai2018</strain>
        <tissue evidence="1">Muscle</tissue>
    </source>
</reference>
<comment type="caution">
    <text evidence="1">The sequence shown here is derived from an EMBL/GenBank/DDBJ whole genome shotgun (WGS) entry which is preliminary data.</text>
</comment>
<sequence length="77" mass="9046">MLTNKKTCVVATHFNHTPHELTDLAFLPIERITDTIETNKKLLSREIYWTAQLRTIFPYGLNKRNELNSKKRINFAS</sequence>
<dbReference type="EMBL" id="JAIZAY010000004">
    <property type="protein sequence ID" value="KAJ8042864.1"/>
    <property type="molecule type" value="Genomic_DNA"/>
</dbReference>
<protein>
    <submittedName>
        <fullName evidence="1">Uncharacterized protein</fullName>
    </submittedName>
</protein>
<dbReference type="OrthoDB" id="5982087at2759"/>
<dbReference type="Proteomes" id="UP001152320">
    <property type="component" value="Chromosome 4"/>
</dbReference>
<gene>
    <name evidence="1" type="ORF">HOLleu_09736</name>
</gene>
<dbReference type="AlphaFoldDB" id="A0A9Q1CDW0"/>
<proteinExistence type="predicted"/>
<evidence type="ECO:0000313" key="2">
    <source>
        <dbReference type="Proteomes" id="UP001152320"/>
    </source>
</evidence>
<name>A0A9Q1CDW0_HOLLE</name>
<accession>A0A9Q1CDW0</accession>
<evidence type="ECO:0000313" key="1">
    <source>
        <dbReference type="EMBL" id="KAJ8042864.1"/>
    </source>
</evidence>